<dbReference type="Proteomes" id="UP000236731">
    <property type="component" value="Unassembled WGS sequence"/>
</dbReference>
<dbReference type="EMBL" id="FNUT01000011">
    <property type="protein sequence ID" value="SEG62677.1"/>
    <property type="molecule type" value="Genomic_DNA"/>
</dbReference>
<evidence type="ECO:0000313" key="1">
    <source>
        <dbReference type="EMBL" id="SEG62677.1"/>
    </source>
</evidence>
<gene>
    <name evidence="1" type="ORF">SAMN05421877_11146</name>
</gene>
<accession>A0A1H6BQI3</accession>
<keyword evidence="2" id="KW-1185">Reference proteome</keyword>
<protein>
    <submittedName>
        <fullName evidence="1">Uncharacterized protein</fullName>
    </submittedName>
</protein>
<dbReference type="AlphaFoldDB" id="A0A1H6BQI3"/>
<organism evidence="1 2">
    <name type="scientific">Sphingobacterium lactis</name>
    <dbReference type="NCBI Taxonomy" id="797291"/>
    <lineage>
        <taxon>Bacteria</taxon>
        <taxon>Pseudomonadati</taxon>
        <taxon>Bacteroidota</taxon>
        <taxon>Sphingobacteriia</taxon>
        <taxon>Sphingobacteriales</taxon>
        <taxon>Sphingobacteriaceae</taxon>
        <taxon>Sphingobacterium</taxon>
    </lineage>
</organism>
<proteinExistence type="predicted"/>
<sequence>MNVVCHIQDEMHREYLNSKFAMENGAFSIFRDTELGRFICSMVRQADFPVEQKINPDRAVFFRLPRTSALPSLFTRFSFIHPDDQRKINDFLIATFNQDFIQYYFVGKNLGLKQKDVITNFILSRKLISRIGEIEQLKKRTYRAEEKQLQTMVNRLARRVQIQNNIISKTILEIQQYQ</sequence>
<name>A0A1H6BQI3_9SPHI</name>
<reference evidence="2" key="1">
    <citation type="submission" date="2016-10" db="EMBL/GenBank/DDBJ databases">
        <authorList>
            <person name="Varghese N."/>
            <person name="Submissions S."/>
        </authorList>
    </citation>
    <scope>NUCLEOTIDE SEQUENCE [LARGE SCALE GENOMIC DNA]</scope>
    <source>
        <strain evidence="2">DSM 22361</strain>
    </source>
</reference>
<evidence type="ECO:0000313" key="2">
    <source>
        <dbReference type="Proteomes" id="UP000236731"/>
    </source>
</evidence>
<dbReference type="OrthoDB" id="840397at2"/>
<dbReference type="RefSeq" id="WP_146060657.1">
    <property type="nucleotide sequence ID" value="NZ_CP049246.1"/>
</dbReference>